<dbReference type="KEGG" id="vbh:CMV30_13820"/>
<proteinExistence type="predicted"/>
<organism evidence="1 2">
    <name type="scientific">Nibricoccus aquaticus</name>
    <dbReference type="NCBI Taxonomy" id="2576891"/>
    <lineage>
        <taxon>Bacteria</taxon>
        <taxon>Pseudomonadati</taxon>
        <taxon>Verrucomicrobiota</taxon>
        <taxon>Opitutia</taxon>
        <taxon>Opitutales</taxon>
        <taxon>Opitutaceae</taxon>
        <taxon>Nibricoccus</taxon>
    </lineage>
</organism>
<protein>
    <submittedName>
        <fullName evidence="1">Uncharacterized protein</fullName>
    </submittedName>
</protein>
<keyword evidence="2" id="KW-1185">Reference proteome</keyword>
<sequence>MNETAAQCAQTASLTPDYTTPFAIRLQKFSAHPKKNFPRRSFLPSKKIRVPSRLKNPRTVHNGASNTFGVAFSKSRTSRSTTSSGVIVIDAGPTNVATATCRSLRTSCTVTSRLVM</sequence>
<dbReference type="Proteomes" id="UP000217265">
    <property type="component" value="Chromosome"/>
</dbReference>
<evidence type="ECO:0000313" key="2">
    <source>
        <dbReference type="Proteomes" id="UP000217265"/>
    </source>
</evidence>
<dbReference type="AlphaFoldDB" id="A0A290Q8A8"/>
<accession>A0A290Q8A8</accession>
<evidence type="ECO:0000313" key="1">
    <source>
        <dbReference type="EMBL" id="ATC64955.1"/>
    </source>
</evidence>
<reference evidence="1 2" key="1">
    <citation type="submission" date="2017-09" db="EMBL/GenBank/DDBJ databases">
        <title>Complete genome sequence of Verrucomicrobial strain HZ-65, isolated from freshwater.</title>
        <authorList>
            <person name="Choi A."/>
        </authorList>
    </citation>
    <scope>NUCLEOTIDE SEQUENCE [LARGE SCALE GENOMIC DNA]</scope>
    <source>
        <strain evidence="1 2">HZ-65</strain>
    </source>
</reference>
<name>A0A290Q8A8_9BACT</name>
<dbReference type="EMBL" id="CP023344">
    <property type="protein sequence ID" value="ATC64955.1"/>
    <property type="molecule type" value="Genomic_DNA"/>
</dbReference>
<gene>
    <name evidence="1" type="ORF">CMV30_13820</name>
</gene>